<dbReference type="Proteomes" id="UP000481454">
    <property type="component" value="Unassembled WGS sequence"/>
</dbReference>
<dbReference type="EMBL" id="JAALLZ010000006">
    <property type="protein sequence ID" value="NGU31123.1"/>
    <property type="molecule type" value="Genomic_DNA"/>
</dbReference>
<comment type="caution">
    <text evidence="2">The sequence shown here is derived from an EMBL/GenBank/DDBJ whole genome shotgun (WGS) entry which is preliminary data.</text>
</comment>
<feature type="domain" description="YubB ferredoxin-like" evidence="1">
    <location>
        <begin position="84"/>
        <end position="168"/>
    </location>
</feature>
<reference evidence="2 3" key="1">
    <citation type="submission" date="2020-02" db="EMBL/GenBank/DDBJ databases">
        <title>Genomic Insights into the Phylogeny and Genetic Plasticity of the Human and Animal Enteric Pathogen Clostridium perfringens.</title>
        <authorList>
            <person name="Feng Y."/>
            <person name="Hu Y."/>
        </authorList>
    </citation>
    <scope>NUCLEOTIDE SEQUENCE [LARGE SCALE GENOMIC DNA]</scope>
    <source>
        <strain evidence="2 3">CP-40</strain>
    </source>
</reference>
<dbReference type="InterPro" id="IPR041329">
    <property type="entry name" value="YubB_C"/>
</dbReference>
<protein>
    <recommendedName>
        <fullName evidence="1">YubB ferredoxin-like domain-containing protein</fullName>
    </recommendedName>
</protein>
<gene>
    <name evidence="2" type="ORF">G6Z34_13610</name>
</gene>
<dbReference type="Pfam" id="PF18406">
    <property type="entry name" value="DUF1281_C"/>
    <property type="match status" value="1"/>
</dbReference>
<sequence>MPNHITNRLKINGDQKEINEVLEFIKIDKSQCGDEIEGIGTIDFNKITPMPKWVHRGNLTKEDELKYGAEYCWYEWCCNNWGTKWNAYDQKDIRTKDNVIYFKTAWNNVLVLMQKLARIFPNIEFEYSYCSEDYGCNLGKYVLKDTEIINSYLPQERSKEAFELVFDIECCKPEDIYLEFDTESGTYIYNEY</sequence>
<dbReference type="AlphaFoldDB" id="A0AAP6WNL3"/>
<evidence type="ECO:0000313" key="2">
    <source>
        <dbReference type="EMBL" id="NGU31123.1"/>
    </source>
</evidence>
<name>A0AAP6WNL3_CLOPF</name>
<accession>A0AAP6WNL3</accession>
<proteinExistence type="predicted"/>
<evidence type="ECO:0000259" key="1">
    <source>
        <dbReference type="Pfam" id="PF18406"/>
    </source>
</evidence>
<evidence type="ECO:0000313" key="3">
    <source>
        <dbReference type="Proteomes" id="UP000481454"/>
    </source>
</evidence>
<organism evidence="2 3">
    <name type="scientific">Clostridium perfringens</name>
    <dbReference type="NCBI Taxonomy" id="1502"/>
    <lineage>
        <taxon>Bacteria</taxon>
        <taxon>Bacillati</taxon>
        <taxon>Bacillota</taxon>
        <taxon>Clostridia</taxon>
        <taxon>Eubacteriales</taxon>
        <taxon>Clostridiaceae</taxon>
        <taxon>Clostridium</taxon>
    </lineage>
</organism>
<dbReference type="RefSeq" id="WP_164801053.1">
    <property type="nucleotide sequence ID" value="NZ_JAALLZ010000006.1"/>
</dbReference>